<dbReference type="EMBL" id="JAWDGP010000562">
    <property type="protein sequence ID" value="KAK3799474.1"/>
    <property type="molecule type" value="Genomic_DNA"/>
</dbReference>
<comment type="caution">
    <text evidence="1">The sequence shown here is derived from an EMBL/GenBank/DDBJ whole genome shotgun (WGS) entry which is preliminary data.</text>
</comment>
<dbReference type="AlphaFoldDB" id="A0AAE1B4Y7"/>
<reference evidence="1" key="1">
    <citation type="journal article" date="2023" name="G3 (Bethesda)">
        <title>A reference genome for the long-term kleptoplast-retaining sea slug Elysia crispata morphotype clarki.</title>
        <authorList>
            <person name="Eastman K.E."/>
            <person name="Pendleton A.L."/>
            <person name="Shaikh M.A."/>
            <person name="Suttiyut T."/>
            <person name="Ogas R."/>
            <person name="Tomko P."/>
            <person name="Gavelis G."/>
            <person name="Widhalm J.R."/>
            <person name="Wisecaver J.H."/>
        </authorList>
    </citation>
    <scope>NUCLEOTIDE SEQUENCE</scope>
    <source>
        <strain evidence="1">ECLA1</strain>
    </source>
</reference>
<accession>A0AAE1B4Y7</accession>
<evidence type="ECO:0000313" key="1">
    <source>
        <dbReference type="EMBL" id="KAK3799474.1"/>
    </source>
</evidence>
<sequence>MVSDKLSEMFSDKLSEMPQFTSRKQPWSPNNPSSFTPSLTSLVTCATRLETPARTTFSRLRPSEQFMNERSVFVGRRVSDSNFPAAVFVCVTAPRHHLGLRCLPSAGRRMTNPYSLPT</sequence>
<keyword evidence="2" id="KW-1185">Reference proteome</keyword>
<gene>
    <name evidence="1" type="ORF">RRG08_056598</name>
</gene>
<protein>
    <submittedName>
        <fullName evidence="1">Uncharacterized protein</fullName>
    </submittedName>
</protein>
<proteinExistence type="predicted"/>
<name>A0AAE1B4Y7_9GAST</name>
<evidence type="ECO:0000313" key="2">
    <source>
        <dbReference type="Proteomes" id="UP001283361"/>
    </source>
</evidence>
<dbReference type="Proteomes" id="UP001283361">
    <property type="component" value="Unassembled WGS sequence"/>
</dbReference>
<organism evidence="1 2">
    <name type="scientific">Elysia crispata</name>
    <name type="common">lettuce slug</name>
    <dbReference type="NCBI Taxonomy" id="231223"/>
    <lineage>
        <taxon>Eukaryota</taxon>
        <taxon>Metazoa</taxon>
        <taxon>Spiralia</taxon>
        <taxon>Lophotrochozoa</taxon>
        <taxon>Mollusca</taxon>
        <taxon>Gastropoda</taxon>
        <taxon>Heterobranchia</taxon>
        <taxon>Euthyneura</taxon>
        <taxon>Panpulmonata</taxon>
        <taxon>Sacoglossa</taxon>
        <taxon>Placobranchoidea</taxon>
        <taxon>Plakobranchidae</taxon>
        <taxon>Elysia</taxon>
    </lineage>
</organism>